<evidence type="ECO:0000259" key="1">
    <source>
        <dbReference type="Pfam" id="PF12867"/>
    </source>
</evidence>
<proteinExistence type="predicted"/>
<organism evidence="2 3">
    <name type="scientific">Pseudonocardia parietis</name>
    <dbReference type="NCBI Taxonomy" id="570936"/>
    <lineage>
        <taxon>Bacteria</taxon>
        <taxon>Bacillati</taxon>
        <taxon>Actinomycetota</taxon>
        <taxon>Actinomycetes</taxon>
        <taxon>Pseudonocardiales</taxon>
        <taxon>Pseudonocardiaceae</taxon>
        <taxon>Pseudonocardia</taxon>
    </lineage>
</organism>
<dbReference type="Proteomes" id="UP001519295">
    <property type="component" value="Unassembled WGS sequence"/>
</dbReference>
<dbReference type="EMBL" id="JAGINU010000001">
    <property type="protein sequence ID" value="MBP2370992.1"/>
    <property type="molecule type" value="Genomic_DNA"/>
</dbReference>
<comment type="caution">
    <text evidence="2">The sequence shown here is derived from an EMBL/GenBank/DDBJ whole genome shotgun (WGS) entry which is preliminary data.</text>
</comment>
<reference evidence="2 3" key="1">
    <citation type="submission" date="2021-03" db="EMBL/GenBank/DDBJ databases">
        <title>Sequencing the genomes of 1000 actinobacteria strains.</title>
        <authorList>
            <person name="Klenk H.-P."/>
        </authorList>
    </citation>
    <scope>NUCLEOTIDE SEQUENCE [LARGE SCALE GENOMIC DNA]</scope>
    <source>
        <strain evidence="2 3">DSM 45256</strain>
    </source>
</reference>
<feature type="domain" description="DinB-like" evidence="1">
    <location>
        <begin position="69"/>
        <end position="167"/>
    </location>
</feature>
<protein>
    <recommendedName>
        <fullName evidence="1">DinB-like domain-containing protein</fullName>
    </recommendedName>
</protein>
<sequence>MTDTLTVLRNQFELVWALAEVHLATLTDDDLLWVPATNHWTVRRGDDGSWLPDWDLDEAGREPDPVPALTGAWVSWHLGWWWTTAHDHLRGLDPPRREDVHWPGSATGTIEWLRGLADDWRALLVDLGNDTNALDVPAPFPWPPDSGHSVGDTLAWANAELMKNIAELGQLRMLHTADRTEIR</sequence>
<keyword evidence="3" id="KW-1185">Reference proteome</keyword>
<dbReference type="Pfam" id="PF12867">
    <property type="entry name" value="DinB_2"/>
    <property type="match status" value="1"/>
</dbReference>
<dbReference type="InterPro" id="IPR024775">
    <property type="entry name" value="DinB-like"/>
</dbReference>
<gene>
    <name evidence="2" type="ORF">JOF36_006688</name>
</gene>
<dbReference type="RefSeq" id="WP_210034620.1">
    <property type="nucleotide sequence ID" value="NZ_JAGINU010000001.1"/>
</dbReference>
<evidence type="ECO:0000313" key="2">
    <source>
        <dbReference type="EMBL" id="MBP2370992.1"/>
    </source>
</evidence>
<accession>A0ABS4W451</accession>
<evidence type="ECO:0000313" key="3">
    <source>
        <dbReference type="Proteomes" id="UP001519295"/>
    </source>
</evidence>
<name>A0ABS4W451_9PSEU</name>